<gene>
    <name evidence="2" type="ORF">SAMN05192542_12230</name>
</gene>
<evidence type="ECO:0000313" key="2">
    <source>
        <dbReference type="EMBL" id="SEM03454.1"/>
    </source>
</evidence>
<name>A0A1H7V2T5_9BURK</name>
<accession>A0A1H7V2T5</accession>
<sequence length="69" mass="8052">MEELVASYTEAMPRSYIDAIVSDIDSFKSDHAETLDAEFRKRFGRQFDPVLWAYTTLSFLDELKRLLSD</sequence>
<protein>
    <recommendedName>
        <fullName evidence="1">CdiI immunity protein domain-containing protein</fullName>
    </recommendedName>
</protein>
<dbReference type="AlphaFoldDB" id="A0A1H7V2T5"/>
<dbReference type="RefSeq" id="WP_244283790.1">
    <property type="nucleotide sequence ID" value="NZ_FNSR01000001.1"/>
</dbReference>
<reference evidence="3" key="1">
    <citation type="submission" date="2016-10" db="EMBL/GenBank/DDBJ databases">
        <authorList>
            <person name="Varghese N."/>
            <person name="Submissions S."/>
        </authorList>
    </citation>
    <scope>NUCLEOTIDE SEQUENCE [LARGE SCALE GENOMIC DNA]</scope>
    <source>
        <strain evidence="3">LMG 26416</strain>
    </source>
</reference>
<proteinExistence type="predicted"/>
<keyword evidence="3" id="KW-1185">Reference proteome</keyword>
<evidence type="ECO:0000259" key="1">
    <source>
        <dbReference type="Pfam" id="PF18593"/>
    </source>
</evidence>
<dbReference type="EMBL" id="FOAJ01000022">
    <property type="protein sequence ID" value="SEM03454.1"/>
    <property type="molecule type" value="Genomic_DNA"/>
</dbReference>
<dbReference type="Pfam" id="PF18593">
    <property type="entry name" value="CdiI_2"/>
    <property type="match status" value="1"/>
</dbReference>
<organism evidence="2 3">
    <name type="scientific">Paraburkholderia caballeronis</name>
    <dbReference type="NCBI Taxonomy" id="416943"/>
    <lineage>
        <taxon>Bacteria</taxon>
        <taxon>Pseudomonadati</taxon>
        <taxon>Pseudomonadota</taxon>
        <taxon>Betaproteobacteria</taxon>
        <taxon>Burkholderiales</taxon>
        <taxon>Burkholderiaceae</taxon>
        <taxon>Paraburkholderia</taxon>
    </lineage>
</organism>
<dbReference type="InterPro" id="IPR041129">
    <property type="entry name" value="CdiI_2"/>
</dbReference>
<dbReference type="Proteomes" id="UP000199120">
    <property type="component" value="Unassembled WGS sequence"/>
</dbReference>
<feature type="domain" description="CdiI immunity protein" evidence="1">
    <location>
        <begin position="2"/>
        <end position="66"/>
    </location>
</feature>
<evidence type="ECO:0000313" key="3">
    <source>
        <dbReference type="Proteomes" id="UP000199120"/>
    </source>
</evidence>